<evidence type="ECO:0000313" key="2">
    <source>
        <dbReference type="EMBL" id="UMM42931.1"/>
    </source>
</evidence>
<evidence type="ECO:0000313" key="1">
    <source>
        <dbReference type="EMBL" id="ULT83673.1"/>
    </source>
</evidence>
<accession>A0AAE8ZZT0</accession>
<reference evidence="2 4" key="1">
    <citation type="submission" date="2022-04" db="EMBL/GenBank/DDBJ databases">
        <title>Chromosome-level reference genomes for two strains of Caenorhabditis briggsae: an improved platform for comparative genomics.</title>
        <authorList>
            <person name="Stevens L."/>
            <person name="Andersen E."/>
        </authorList>
    </citation>
    <scope>NUCLEOTIDE SEQUENCE [LARGE SCALE GENOMIC DNA]</scope>
    <source>
        <strain evidence="2">VX34</strain>
        <tissue evidence="2">Whole-organism</tissue>
    </source>
</reference>
<dbReference type="Proteomes" id="UP000827892">
    <property type="component" value="Chromosome X"/>
</dbReference>
<evidence type="ECO:0000313" key="4">
    <source>
        <dbReference type="Proteomes" id="UP000829354"/>
    </source>
</evidence>
<evidence type="ECO:0000313" key="3">
    <source>
        <dbReference type="Proteomes" id="UP000827892"/>
    </source>
</evidence>
<dbReference type="Proteomes" id="UP000829354">
    <property type="component" value="Chromosome X"/>
</dbReference>
<gene>
    <name evidence="1" type="ORF">L3Y34_012727</name>
    <name evidence="2" type="ORF">L5515_018581</name>
</gene>
<sequence>MNLEVTVSHVQKTCQGCYQNSREKETHQFSTYLLIRDGQLQRNLQKTFATPKKSSAPCRSCGAGEVWKRRNLGTQSLYLVMVFAATPI</sequence>
<dbReference type="EMBL" id="CP092625">
    <property type="protein sequence ID" value="UMM42931.1"/>
    <property type="molecule type" value="Genomic_DNA"/>
</dbReference>
<organism evidence="1 3">
    <name type="scientific">Caenorhabditis briggsae</name>
    <dbReference type="NCBI Taxonomy" id="6238"/>
    <lineage>
        <taxon>Eukaryota</taxon>
        <taxon>Metazoa</taxon>
        <taxon>Ecdysozoa</taxon>
        <taxon>Nematoda</taxon>
        <taxon>Chromadorea</taxon>
        <taxon>Rhabditida</taxon>
        <taxon>Rhabditina</taxon>
        <taxon>Rhabditomorpha</taxon>
        <taxon>Rhabditoidea</taxon>
        <taxon>Rhabditidae</taxon>
        <taxon>Peloderinae</taxon>
        <taxon>Caenorhabditis</taxon>
    </lineage>
</organism>
<protein>
    <submittedName>
        <fullName evidence="1">Uncharacterized protein</fullName>
    </submittedName>
</protein>
<proteinExistence type="predicted"/>
<name>A0AAE8ZZT0_CAEBR</name>
<reference evidence="1 3" key="2">
    <citation type="submission" date="2022-05" db="EMBL/GenBank/DDBJ databases">
        <title>Chromosome-level reference genomes for two strains of Caenorhabditis briggsae: an improved platform for comparative genomics.</title>
        <authorList>
            <person name="Stevens L."/>
            <person name="Andersen E.C."/>
        </authorList>
    </citation>
    <scope>NUCLEOTIDE SEQUENCE [LARGE SCALE GENOMIC DNA]</scope>
    <source>
        <strain evidence="1">QX1410_ONT</strain>
        <tissue evidence="1">Whole-organism</tissue>
    </source>
</reference>
<dbReference type="EMBL" id="CP090896">
    <property type="protein sequence ID" value="ULT83673.1"/>
    <property type="molecule type" value="Genomic_DNA"/>
</dbReference>
<dbReference type="AlphaFoldDB" id="A0AAE8ZZT0"/>
<keyword evidence="4" id="KW-1185">Reference proteome</keyword>